<dbReference type="RefSeq" id="WP_117303590.1">
    <property type="nucleotide sequence ID" value="NZ_QVQT02000009.1"/>
</dbReference>
<evidence type="ECO:0000313" key="2">
    <source>
        <dbReference type="Proteomes" id="UP000264702"/>
    </source>
</evidence>
<dbReference type="OrthoDB" id="9808360at2"/>
<dbReference type="PANTHER" id="PTHR33221:SF2">
    <property type="entry name" value="TRANSCRIPTIONAL REGULATOR"/>
    <property type="match status" value="1"/>
</dbReference>
<comment type="caution">
    <text evidence="1">The sequence shown here is derived from an EMBL/GenBank/DDBJ whole genome shotgun (WGS) entry which is preliminary data.</text>
</comment>
<dbReference type="NCBIfam" id="TIGR00738">
    <property type="entry name" value="rrf2_super"/>
    <property type="match status" value="1"/>
</dbReference>
<dbReference type="AlphaFoldDB" id="A0A372IJF8"/>
<dbReference type="InterPro" id="IPR036390">
    <property type="entry name" value="WH_DNA-bd_sf"/>
</dbReference>
<dbReference type="PANTHER" id="PTHR33221">
    <property type="entry name" value="WINGED HELIX-TURN-HELIX TRANSCRIPTIONAL REGULATOR, RRF2 FAMILY"/>
    <property type="match status" value="1"/>
</dbReference>
<dbReference type="InterPro" id="IPR030489">
    <property type="entry name" value="TR_Rrf2-type_CS"/>
</dbReference>
<dbReference type="Gene3D" id="1.10.10.10">
    <property type="entry name" value="Winged helix-like DNA-binding domain superfamily/Winged helix DNA-binding domain"/>
    <property type="match status" value="1"/>
</dbReference>
<gene>
    <name evidence="1" type="ORF">D0Y96_19985</name>
</gene>
<keyword evidence="2" id="KW-1185">Reference proteome</keyword>
<dbReference type="InterPro" id="IPR036388">
    <property type="entry name" value="WH-like_DNA-bd_sf"/>
</dbReference>
<name>A0A372IJF8_9BACT</name>
<dbReference type="GO" id="GO:0003700">
    <property type="term" value="F:DNA-binding transcription factor activity"/>
    <property type="evidence" value="ECO:0007669"/>
    <property type="project" value="TreeGrafter"/>
</dbReference>
<reference evidence="1 2" key="1">
    <citation type="submission" date="2018-08" db="EMBL/GenBank/DDBJ databases">
        <title>Acidipila sp. 4G-K13, an acidobacterium isolated from forest soil.</title>
        <authorList>
            <person name="Gao Z.-H."/>
            <person name="Qiu L.-H."/>
        </authorList>
    </citation>
    <scope>NUCLEOTIDE SEQUENCE [LARGE SCALE GENOMIC DNA]</scope>
    <source>
        <strain evidence="1 2">4G-K13</strain>
    </source>
</reference>
<dbReference type="Proteomes" id="UP000264702">
    <property type="component" value="Unassembled WGS sequence"/>
</dbReference>
<dbReference type="InterPro" id="IPR000944">
    <property type="entry name" value="Tscrpt_reg_Rrf2"/>
</dbReference>
<proteinExistence type="predicted"/>
<sequence length="152" mass="16562">MLRLTKKADYGLMALKYLAEHGEDMSLSAKDIAEAYHIPQQLLAKILQRLARVGILRSHAGMNGGYSLEKKPHEITAFEVIRAIDGPLFITSCRTSTGSCDLTDSCTIKEPLARVNDSISDLLKNIRISDLVEAGQGPGKGNSVPDLISIRI</sequence>
<organism evidence="1 2">
    <name type="scientific">Paracidobacterium acidisoli</name>
    <dbReference type="NCBI Taxonomy" id="2303751"/>
    <lineage>
        <taxon>Bacteria</taxon>
        <taxon>Pseudomonadati</taxon>
        <taxon>Acidobacteriota</taxon>
        <taxon>Terriglobia</taxon>
        <taxon>Terriglobales</taxon>
        <taxon>Acidobacteriaceae</taxon>
        <taxon>Paracidobacterium</taxon>
    </lineage>
</organism>
<dbReference type="EMBL" id="QVQT01000009">
    <property type="protein sequence ID" value="RFU14879.1"/>
    <property type="molecule type" value="Genomic_DNA"/>
</dbReference>
<dbReference type="GO" id="GO:0005829">
    <property type="term" value="C:cytosol"/>
    <property type="evidence" value="ECO:0007669"/>
    <property type="project" value="TreeGrafter"/>
</dbReference>
<accession>A0A372IJF8</accession>
<dbReference type="Pfam" id="PF02082">
    <property type="entry name" value="Rrf2"/>
    <property type="match status" value="1"/>
</dbReference>
<dbReference type="PROSITE" id="PS51197">
    <property type="entry name" value="HTH_RRF2_2"/>
    <property type="match status" value="1"/>
</dbReference>
<evidence type="ECO:0000313" key="1">
    <source>
        <dbReference type="EMBL" id="RFU14879.1"/>
    </source>
</evidence>
<protein>
    <submittedName>
        <fullName evidence="1">Rrf2 family transcriptional regulator</fullName>
    </submittedName>
</protein>
<dbReference type="PROSITE" id="PS01332">
    <property type="entry name" value="HTH_RRF2_1"/>
    <property type="match status" value="1"/>
</dbReference>
<dbReference type="SUPFAM" id="SSF46785">
    <property type="entry name" value="Winged helix' DNA-binding domain"/>
    <property type="match status" value="1"/>
</dbReference>